<feature type="compositionally biased region" description="Basic and acidic residues" evidence="11">
    <location>
        <begin position="159"/>
        <end position="177"/>
    </location>
</feature>
<comment type="caution">
    <text evidence="13">The sequence shown here is derived from an EMBL/GenBank/DDBJ whole genome shotgun (WGS) entry which is preliminary data.</text>
</comment>
<evidence type="ECO:0000256" key="6">
    <source>
        <dbReference type="ARBA" id="ARBA00023015"/>
    </source>
</evidence>
<organism evidence="13 14">
    <name type="scientific">Trichinella pseudospiralis</name>
    <name type="common">Parasitic roundworm</name>
    <dbReference type="NCBI Taxonomy" id="6337"/>
    <lineage>
        <taxon>Eukaryota</taxon>
        <taxon>Metazoa</taxon>
        <taxon>Ecdysozoa</taxon>
        <taxon>Nematoda</taxon>
        <taxon>Enoplea</taxon>
        <taxon>Dorylaimia</taxon>
        <taxon>Trichinellida</taxon>
        <taxon>Trichinellidae</taxon>
        <taxon>Trichinella</taxon>
    </lineage>
</organism>
<dbReference type="FunFam" id="3.30.160.60:FF:001513">
    <property type="entry name" value="Zinc finger, C2H2 type"/>
    <property type="match status" value="1"/>
</dbReference>
<keyword evidence="7" id="KW-0238">DNA-binding</keyword>
<evidence type="ECO:0000313" key="13">
    <source>
        <dbReference type="EMBL" id="KRZ38863.1"/>
    </source>
</evidence>
<evidence type="ECO:0000256" key="10">
    <source>
        <dbReference type="PROSITE-ProRule" id="PRU00042"/>
    </source>
</evidence>
<evidence type="ECO:0000256" key="8">
    <source>
        <dbReference type="ARBA" id="ARBA00023163"/>
    </source>
</evidence>
<dbReference type="SUPFAM" id="SSF57667">
    <property type="entry name" value="beta-beta-alpha zinc fingers"/>
    <property type="match status" value="2"/>
</dbReference>
<dbReference type="InterPro" id="IPR013087">
    <property type="entry name" value="Znf_C2H2_type"/>
</dbReference>
<dbReference type="GO" id="GO:0005634">
    <property type="term" value="C:nucleus"/>
    <property type="evidence" value="ECO:0007669"/>
    <property type="project" value="UniProtKB-SubCell"/>
</dbReference>
<feature type="compositionally biased region" description="Polar residues" evidence="11">
    <location>
        <begin position="178"/>
        <end position="187"/>
    </location>
</feature>
<evidence type="ECO:0000256" key="3">
    <source>
        <dbReference type="ARBA" id="ARBA00022737"/>
    </source>
</evidence>
<dbReference type="GO" id="GO:0000122">
    <property type="term" value="P:negative regulation of transcription by RNA polymerase II"/>
    <property type="evidence" value="ECO:0007669"/>
    <property type="project" value="UniProtKB-ARBA"/>
</dbReference>
<evidence type="ECO:0000256" key="2">
    <source>
        <dbReference type="ARBA" id="ARBA00022723"/>
    </source>
</evidence>
<feature type="domain" description="C2H2-type" evidence="12">
    <location>
        <begin position="42"/>
        <end position="69"/>
    </location>
</feature>
<keyword evidence="3" id="KW-0677">Repeat</keyword>
<dbReference type="PANTHER" id="PTHR23226">
    <property type="entry name" value="ZINC FINGER AND SCAN DOMAIN-CONTAINING"/>
    <property type="match status" value="1"/>
</dbReference>
<dbReference type="PROSITE" id="PS00028">
    <property type="entry name" value="ZINC_FINGER_C2H2_1"/>
    <property type="match status" value="4"/>
</dbReference>
<dbReference type="GO" id="GO:0008270">
    <property type="term" value="F:zinc ion binding"/>
    <property type="evidence" value="ECO:0007669"/>
    <property type="project" value="UniProtKB-KW"/>
</dbReference>
<evidence type="ECO:0000256" key="1">
    <source>
        <dbReference type="ARBA" id="ARBA00004123"/>
    </source>
</evidence>
<feature type="domain" description="C2H2-type" evidence="12">
    <location>
        <begin position="126"/>
        <end position="153"/>
    </location>
</feature>
<keyword evidence="9" id="KW-0539">Nucleus</keyword>
<evidence type="ECO:0000256" key="5">
    <source>
        <dbReference type="ARBA" id="ARBA00022833"/>
    </source>
</evidence>
<feature type="domain" description="C2H2-type" evidence="12">
    <location>
        <begin position="98"/>
        <end position="125"/>
    </location>
</feature>
<dbReference type="SMART" id="SM00355">
    <property type="entry name" value="ZnF_C2H2"/>
    <property type="match status" value="4"/>
</dbReference>
<keyword evidence="2" id="KW-0479">Metal-binding</keyword>
<dbReference type="InterPro" id="IPR036236">
    <property type="entry name" value="Znf_C2H2_sf"/>
</dbReference>
<keyword evidence="4 10" id="KW-0863">Zinc-finger</keyword>
<sequence>MENSLPDVVFLAAGDDMLKNNSIDCETKNAAESLNVVKKQPYVCDKCDRAYSVKRELVTHQRVHQGRPTYQCFQCEKEFGTRQLLRKHELWHTGKRSHICTQCGKAFFQKGHLTQHLMIHNGGRPHVCLVCTKTFIFKFDLNRHMKIHQTAASRHSHKKCTEKARPNKRSSANERQNDTGATASSPTNLCSTTAVIHPISIRMRSVQSVQAIVGQLSEADRRTGKTATRTPRPCPQAEHQARPLQSPSGHDHRVLSKFRPTLDRPHQKYCRTIALLAFKHEMIINQRSSMTLFNIVTGAPSKRIVNQSMKFSRAGCSMQNS</sequence>
<evidence type="ECO:0000313" key="14">
    <source>
        <dbReference type="Proteomes" id="UP000054826"/>
    </source>
</evidence>
<evidence type="ECO:0000256" key="11">
    <source>
        <dbReference type="SAM" id="MobiDB-lite"/>
    </source>
</evidence>
<dbReference type="FunFam" id="3.30.160.60:FF:000322">
    <property type="entry name" value="GDNF-inducible zinc finger protein 1"/>
    <property type="match status" value="1"/>
</dbReference>
<feature type="region of interest" description="Disordered" evidence="11">
    <location>
        <begin position="219"/>
        <end position="251"/>
    </location>
</feature>
<feature type="domain" description="C2H2-type" evidence="12">
    <location>
        <begin position="70"/>
        <end position="97"/>
    </location>
</feature>
<protein>
    <submittedName>
        <fullName evidence="13">Zinc finger protein</fullName>
    </submittedName>
</protein>
<dbReference type="Proteomes" id="UP000054826">
    <property type="component" value="Unassembled WGS sequence"/>
</dbReference>
<dbReference type="FunFam" id="3.30.160.60:FF:000446">
    <property type="entry name" value="Zinc finger protein"/>
    <property type="match status" value="1"/>
</dbReference>
<evidence type="ECO:0000256" key="4">
    <source>
        <dbReference type="ARBA" id="ARBA00022771"/>
    </source>
</evidence>
<dbReference type="PROSITE" id="PS50157">
    <property type="entry name" value="ZINC_FINGER_C2H2_2"/>
    <property type="match status" value="4"/>
</dbReference>
<name>A0A0V1JV61_TRIPS</name>
<dbReference type="Pfam" id="PF00096">
    <property type="entry name" value="zf-C2H2"/>
    <property type="match status" value="4"/>
</dbReference>
<keyword evidence="8" id="KW-0804">Transcription</keyword>
<comment type="subcellular location">
    <subcellularLocation>
        <location evidence="1">Nucleus</location>
    </subcellularLocation>
</comment>
<reference evidence="13 14" key="1">
    <citation type="submission" date="2015-01" db="EMBL/GenBank/DDBJ databases">
        <title>Evolution of Trichinella species and genotypes.</title>
        <authorList>
            <person name="Korhonen P.K."/>
            <person name="Edoardo P."/>
            <person name="Giuseppe L.R."/>
            <person name="Gasser R.B."/>
        </authorList>
    </citation>
    <scope>NUCLEOTIDE SEQUENCE [LARGE SCALE GENOMIC DNA]</scope>
    <source>
        <strain evidence="13">ISS176</strain>
    </source>
</reference>
<gene>
    <name evidence="13" type="primary">ZNF473</name>
    <name evidence="13" type="ORF">T4C_9768</name>
</gene>
<dbReference type="AlphaFoldDB" id="A0A0V1JV61"/>
<evidence type="ECO:0000256" key="7">
    <source>
        <dbReference type="ARBA" id="ARBA00023125"/>
    </source>
</evidence>
<keyword evidence="5" id="KW-0862">Zinc</keyword>
<evidence type="ECO:0000256" key="9">
    <source>
        <dbReference type="ARBA" id="ARBA00023242"/>
    </source>
</evidence>
<feature type="region of interest" description="Disordered" evidence="11">
    <location>
        <begin position="149"/>
        <end position="187"/>
    </location>
</feature>
<dbReference type="GO" id="GO:0003677">
    <property type="term" value="F:DNA binding"/>
    <property type="evidence" value="ECO:0007669"/>
    <property type="project" value="UniProtKB-KW"/>
</dbReference>
<accession>A0A0V1JV61</accession>
<dbReference type="Gene3D" id="3.30.160.60">
    <property type="entry name" value="Classic Zinc Finger"/>
    <property type="match status" value="3"/>
</dbReference>
<proteinExistence type="predicted"/>
<evidence type="ECO:0000259" key="12">
    <source>
        <dbReference type="PROSITE" id="PS50157"/>
    </source>
</evidence>
<dbReference type="EMBL" id="JYDV01000041">
    <property type="protein sequence ID" value="KRZ38863.1"/>
    <property type="molecule type" value="Genomic_DNA"/>
</dbReference>
<keyword evidence="6" id="KW-0805">Transcription regulation</keyword>